<organism evidence="7 8">
    <name type="scientific">Verticillium longisporum</name>
    <name type="common">Verticillium dahliae var. longisporum</name>
    <dbReference type="NCBI Taxonomy" id="100787"/>
    <lineage>
        <taxon>Eukaryota</taxon>
        <taxon>Fungi</taxon>
        <taxon>Dikarya</taxon>
        <taxon>Ascomycota</taxon>
        <taxon>Pezizomycotina</taxon>
        <taxon>Sordariomycetes</taxon>
        <taxon>Hypocreomycetidae</taxon>
        <taxon>Glomerellales</taxon>
        <taxon>Plectosphaerellaceae</taxon>
        <taxon>Verticillium</taxon>
    </lineage>
</organism>
<comment type="function">
    <text evidence="2">Involved in cell wall synthesis where it is required for glycosylation. Involved in cell cycle progression through cell-size checkpoint.</text>
</comment>
<accession>A0A0G4LDS9</accession>
<gene>
    <name evidence="7" type="ORF">BN1723_017837</name>
</gene>
<feature type="domain" description="Nucleotidyl transferase" evidence="6">
    <location>
        <begin position="18"/>
        <end position="58"/>
    </location>
</feature>
<evidence type="ECO:0000313" key="7">
    <source>
        <dbReference type="EMBL" id="CRK20171.1"/>
    </source>
</evidence>
<protein>
    <recommendedName>
        <fullName evidence="1">Mannose-1-phosphate guanyltransferase</fullName>
    </recommendedName>
    <alternativeName>
        <fullName evidence="4">GDP-mannose pyrophosphorylase</fullName>
    </alternativeName>
    <alternativeName>
        <fullName evidence="3">GTP-mannose-1-phosphate guanylyltransferase</fullName>
    </alternativeName>
</protein>
<evidence type="ECO:0000256" key="3">
    <source>
        <dbReference type="ARBA" id="ARBA00030179"/>
    </source>
</evidence>
<reference evidence="8" key="1">
    <citation type="submission" date="2015-05" db="EMBL/GenBank/DDBJ databases">
        <authorList>
            <person name="Fogelqvist Johan"/>
        </authorList>
    </citation>
    <scope>NUCLEOTIDE SEQUENCE [LARGE SCALE GENOMIC DNA]</scope>
</reference>
<dbReference type="EMBL" id="CVQI01010724">
    <property type="protein sequence ID" value="CRK20171.1"/>
    <property type="molecule type" value="Genomic_DNA"/>
</dbReference>
<dbReference type="AlphaFoldDB" id="A0A0G4LDS9"/>
<evidence type="ECO:0000256" key="1">
    <source>
        <dbReference type="ARBA" id="ARBA00018601"/>
    </source>
</evidence>
<evidence type="ECO:0000256" key="4">
    <source>
        <dbReference type="ARBA" id="ARBA00031190"/>
    </source>
</evidence>
<dbReference type="InterPro" id="IPR029044">
    <property type="entry name" value="Nucleotide-diphossugar_trans"/>
</dbReference>
<proteinExistence type="predicted"/>
<dbReference type="InterPro" id="IPR050486">
    <property type="entry name" value="Mannose-1P_guanyltransferase"/>
</dbReference>
<evidence type="ECO:0000256" key="5">
    <source>
        <dbReference type="ARBA" id="ARBA00047343"/>
    </source>
</evidence>
<dbReference type="PANTHER" id="PTHR22572">
    <property type="entry name" value="SUGAR-1-PHOSPHATE GUANYL TRANSFERASE"/>
    <property type="match status" value="1"/>
</dbReference>
<evidence type="ECO:0000259" key="6">
    <source>
        <dbReference type="Pfam" id="PF00483"/>
    </source>
</evidence>
<dbReference type="SUPFAM" id="SSF53448">
    <property type="entry name" value="Nucleotide-diphospho-sugar transferases"/>
    <property type="match status" value="1"/>
</dbReference>
<dbReference type="GO" id="GO:0004475">
    <property type="term" value="F:mannose-1-phosphate guanylyltransferase (GTP) activity"/>
    <property type="evidence" value="ECO:0007669"/>
    <property type="project" value="UniProtKB-EC"/>
</dbReference>
<evidence type="ECO:0000313" key="8">
    <source>
        <dbReference type="Proteomes" id="UP000045706"/>
    </source>
</evidence>
<evidence type="ECO:0000256" key="2">
    <source>
        <dbReference type="ARBA" id="ARBA00024813"/>
    </source>
</evidence>
<dbReference type="Pfam" id="PF00483">
    <property type="entry name" value="NTP_transferase"/>
    <property type="match status" value="1"/>
</dbReference>
<dbReference type="Proteomes" id="UP000045706">
    <property type="component" value="Unassembled WGS sequence"/>
</dbReference>
<dbReference type="SUPFAM" id="SSF158702">
    <property type="entry name" value="Sec63 N-terminal domain-like"/>
    <property type="match status" value="1"/>
</dbReference>
<name>A0A0G4LDS9_VERLO</name>
<sequence>MSLQIPTRGKTQDAATTKAVILVGGPSRGTRFRPLSLDVPKPLFEVAGHPIIWHCLAAIGRIPDGQISELSRSIAAGAWEGDTHELQQVANIGPKKIEMLEAAGISTVRALADTEFYNIDRILKRNPPFGMNTVLLLKAFPRLLLKARFERWAAASDVPAIDALPEKVVRALAPGLRLAIVCVSVERGPRPEGHRVFAGRGAAAQGAGGAPGASGAGDVEPGRRGELLFFHRVSTKCLMEADRDLVFPVAMMPGEAIFAWASCEEVVGTLIEMDVSAPEV</sequence>
<comment type="catalytic activity">
    <reaction evidence="5">
        <text>alpha-D-mannose 1-phosphate + GTP + H(+) = GDP-alpha-D-mannose + diphosphate</text>
        <dbReference type="Rhea" id="RHEA:15229"/>
        <dbReference type="ChEBI" id="CHEBI:15378"/>
        <dbReference type="ChEBI" id="CHEBI:33019"/>
        <dbReference type="ChEBI" id="CHEBI:37565"/>
        <dbReference type="ChEBI" id="CHEBI:57527"/>
        <dbReference type="ChEBI" id="CHEBI:58409"/>
        <dbReference type="EC" id="2.7.7.13"/>
    </reaction>
</comment>
<dbReference type="Gene3D" id="3.90.550.10">
    <property type="entry name" value="Spore Coat Polysaccharide Biosynthesis Protein SpsA, Chain A"/>
    <property type="match status" value="1"/>
</dbReference>
<dbReference type="InterPro" id="IPR005835">
    <property type="entry name" value="NTP_transferase_dom"/>
</dbReference>